<proteinExistence type="predicted"/>
<dbReference type="PANTHER" id="PTHR43019">
    <property type="entry name" value="SERINE ENDOPROTEASE DEGS"/>
    <property type="match status" value="1"/>
</dbReference>
<reference evidence="2 3" key="1">
    <citation type="submission" date="2023-07" db="EMBL/GenBank/DDBJ databases">
        <title>Genomic Encyclopedia of Type Strains, Phase IV (KMG-IV): sequencing the most valuable type-strain genomes for metagenomic binning, comparative biology and taxonomic classification.</title>
        <authorList>
            <person name="Goeker M."/>
        </authorList>
    </citation>
    <scope>NUCLEOTIDE SEQUENCE [LARGE SCALE GENOMIC DNA]</scope>
    <source>
        <strain evidence="2 3">DSM 1111</strain>
    </source>
</reference>
<dbReference type="EMBL" id="JAUSUW010000005">
    <property type="protein sequence ID" value="MDQ0420930.1"/>
    <property type="molecule type" value="Genomic_DNA"/>
</dbReference>
<dbReference type="InterPro" id="IPR043504">
    <property type="entry name" value="Peptidase_S1_PA_chymotrypsin"/>
</dbReference>
<keyword evidence="3" id="KW-1185">Reference proteome</keyword>
<dbReference type="Pfam" id="PF13365">
    <property type="entry name" value="Trypsin_2"/>
    <property type="match status" value="1"/>
</dbReference>
<protein>
    <recommendedName>
        <fullName evidence="1">Type VI secretion system spike protein VgrG3-like C-terminal domain-containing protein</fullName>
    </recommendedName>
</protein>
<dbReference type="SUPFAM" id="SSF50494">
    <property type="entry name" value="Trypsin-like serine proteases"/>
    <property type="match status" value="1"/>
</dbReference>
<dbReference type="Pfam" id="PF21277">
    <property type="entry name" value="T6SS_VgrG3-like_C"/>
    <property type="match status" value="1"/>
</dbReference>
<sequence>MRLDTVCGAKLWLSACPSFVAGFLLSAPVVVLAQDPLAERSRQSVVFLKYDEMNPDTGEVKSKSGTGVIVSETGIVVTADHVVRQWVKQAAMKADPQTEKDTNPLLAFIGSIDARNPIKVDFLDGNEVSDLALLKLKSPEKYEFSGVCFLSSIKSGQTVLALGYPLGKDYTPLPGVLSNDNAPDGRWNANIDFVEGVSGGPVFDEKSEKVIGIAKGGLAQFYGDVPIPVTSVRYVTPIVRMRTMLTDLGVNEDCHGHNNDASNPSPPLDDKSIRQEELLRQQEELFSRLQLLLKLDQKPAKPFTIDTLARRYEGQTASNVGIDAAGTAYYGAFRIQAGPNLATFLNFLKFEKPDYAERLMRAGGLDAAKQRSEIFVREWQALAQNPVFDRLQVEFIVLADYARLIARLKRPIDPADGTKRGLGLDVSKRSVALQAVLFSIANQHGAGTSLPFDALGDLGNLDGQPDEAIIKQLYKVRSNVSFYYPDITSDKFKYLLTERNRRELEDALYMLDQ</sequence>
<gene>
    <name evidence="2" type="ORF">J2045_001957</name>
</gene>
<dbReference type="InterPro" id="IPR049073">
    <property type="entry name" value="T6SS_VgrG3-like_C"/>
</dbReference>
<evidence type="ECO:0000313" key="2">
    <source>
        <dbReference type="EMBL" id="MDQ0420930.1"/>
    </source>
</evidence>
<accession>A0ABU0G6F9</accession>
<dbReference type="Proteomes" id="UP001238496">
    <property type="component" value="Unassembled WGS sequence"/>
</dbReference>
<evidence type="ECO:0000313" key="3">
    <source>
        <dbReference type="Proteomes" id="UP001238496"/>
    </source>
</evidence>
<organism evidence="2 3">
    <name type="scientific">Peteryoungia aggregata LMG 23059</name>
    <dbReference type="NCBI Taxonomy" id="1368425"/>
    <lineage>
        <taxon>Bacteria</taxon>
        <taxon>Pseudomonadati</taxon>
        <taxon>Pseudomonadota</taxon>
        <taxon>Alphaproteobacteria</taxon>
        <taxon>Hyphomicrobiales</taxon>
        <taxon>Rhizobiaceae</taxon>
        <taxon>Peteryoungia</taxon>
    </lineage>
</organism>
<name>A0ABU0G6F9_9HYPH</name>
<evidence type="ECO:0000259" key="1">
    <source>
        <dbReference type="Pfam" id="PF21277"/>
    </source>
</evidence>
<feature type="domain" description="Type VI secretion system spike protein VgrG3-like C-terminal" evidence="1">
    <location>
        <begin position="314"/>
        <end position="502"/>
    </location>
</feature>
<dbReference type="Gene3D" id="2.40.10.10">
    <property type="entry name" value="Trypsin-like serine proteases"/>
    <property type="match status" value="2"/>
</dbReference>
<comment type="caution">
    <text evidence="2">The sequence shown here is derived from an EMBL/GenBank/DDBJ whole genome shotgun (WGS) entry which is preliminary data.</text>
</comment>
<dbReference type="PANTHER" id="PTHR43019:SF23">
    <property type="entry name" value="PROTEASE DO-LIKE 5, CHLOROPLASTIC"/>
    <property type="match status" value="1"/>
</dbReference>
<dbReference type="RefSeq" id="WP_307372112.1">
    <property type="nucleotide sequence ID" value="NZ_JAUSUW010000005.1"/>
</dbReference>
<dbReference type="InterPro" id="IPR009003">
    <property type="entry name" value="Peptidase_S1_PA"/>
</dbReference>